<dbReference type="PROSITE" id="PS50016">
    <property type="entry name" value="ZF_PHD_2"/>
    <property type="match status" value="1"/>
</dbReference>
<evidence type="ECO:0000256" key="4">
    <source>
        <dbReference type="ARBA" id="ARBA00022771"/>
    </source>
</evidence>
<feature type="site" description="Histone H3K4me3 binding" evidence="7">
    <location>
        <position position="302"/>
    </location>
</feature>
<feature type="binding site" evidence="8">
    <location>
        <position position="325"/>
    </location>
    <ligand>
        <name>Zn(2+)</name>
        <dbReference type="ChEBI" id="CHEBI:29105"/>
        <label>2</label>
    </ligand>
</feature>
<dbReference type="SUPFAM" id="SSF57903">
    <property type="entry name" value="FYVE/PHD zinc finger"/>
    <property type="match status" value="1"/>
</dbReference>
<feature type="site" description="Histone H3K4me3 binding" evidence="7">
    <location>
        <position position="291"/>
    </location>
</feature>
<feature type="binding site" evidence="8">
    <location>
        <position position="290"/>
    </location>
    <ligand>
        <name>Zn(2+)</name>
        <dbReference type="ChEBI" id="CHEBI:29105"/>
        <label>2</label>
    </ligand>
</feature>
<evidence type="ECO:0000256" key="2">
    <source>
        <dbReference type="ARBA" id="ARBA00010210"/>
    </source>
</evidence>
<feature type="domain" description="PHD-type" evidence="11">
    <location>
        <begin position="274"/>
        <end position="328"/>
    </location>
</feature>
<comment type="caution">
    <text evidence="12">The sequence shown here is derived from an EMBL/GenBank/DDBJ whole genome shotgun (WGS) entry which is preliminary data.</text>
</comment>
<dbReference type="GO" id="GO:0005634">
    <property type="term" value="C:nucleus"/>
    <property type="evidence" value="ECO:0007669"/>
    <property type="project" value="UniProtKB-SubCell"/>
</dbReference>
<evidence type="ECO:0000256" key="7">
    <source>
        <dbReference type="PIRSR" id="PIRSR628651-50"/>
    </source>
</evidence>
<evidence type="ECO:0000256" key="5">
    <source>
        <dbReference type="ARBA" id="ARBA00022833"/>
    </source>
</evidence>
<dbReference type="PANTHER" id="PTHR10333">
    <property type="entry name" value="INHIBITOR OF GROWTH PROTEIN"/>
    <property type="match status" value="1"/>
</dbReference>
<reference evidence="12" key="2">
    <citation type="submission" date="2021-08" db="EMBL/GenBank/DDBJ databases">
        <authorList>
            <person name="Gostincar C."/>
            <person name="Sun X."/>
            <person name="Song Z."/>
            <person name="Gunde-Cimerman N."/>
        </authorList>
    </citation>
    <scope>NUCLEOTIDE SEQUENCE</scope>
    <source>
        <strain evidence="12">EXF-8016</strain>
    </source>
</reference>
<name>A0A9P8GKF7_AURME</name>
<reference evidence="12" key="1">
    <citation type="journal article" date="2021" name="J Fungi (Basel)">
        <title>Virulence traits and population genomics of the black yeast Aureobasidium melanogenum.</title>
        <authorList>
            <person name="Cernosa A."/>
            <person name="Sun X."/>
            <person name="Gostincar C."/>
            <person name="Fang C."/>
            <person name="Gunde-Cimerman N."/>
            <person name="Song Z."/>
        </authorList>
    </citation>
    <scope>NUCLEOTIDE SEQUENCE</scope>
    <source>
        <strain evidence="12">EXF-8016</strain>
    </source>
</reference>
<feature type="non-terminal residue" evidence="12">
    <location>
        <position position="1"/>
    </location>
</feature>
<keyword evidence="5 8" id="KW-0862">Zinc</keyword>
<evidence type="ECO:0000313" key="12">
    <source>
        <dbReference type="EMBL" id="KAH0224726.1"/>
    </source>
</evidence>
<evidence type="ECO:0000256" key="3">
    <source>
        <dbReference type="ARBA" id="ARBA00022723"/>
    </source>
</evidence>
<feature type="site" description="Histone H3K4me3 binding" evidence="7">
    <location>
        <position position="276"/>
    </location>
</feature>
<evidence type="ECO:0000256" key="9">
    <source>
        <dbReference type="PROSITE-ProRule" id="PRU00146"/>
    </source>
</evidence>
<dbReference type="InterPro" id="IPR011011">
    <property type="entry name" value="Znf_FYVE_PHD"/>
</dbReference>
<feature type="region of interest" description="Disordered" evidence="10">
    <location>
        <begin position="156"/>
        <end position="272"/>
    </location>
</feature>
<dbReference type="InterPro" id="IPR013083">
    <property type="entry name" value="Znf_RING/FYVE/PHD"/>
</dbReference>
<dbReference type="InterPro" id="IPR019787">
    <property type="entry name" value="Znf_PHD-finger"/>
</dbReference>
<comment type="subcellular location">
    <subcellularLocation>
        <location evidence="1">Nucleus</location>
    </subcellularLocation>
</comment>
<sequence>MAANYITSAEQTMILVRRLAAHLAVEPNLPAPEDLTRGEVDAWIRALNTGIHSRVIDLLALPVLECLLYMRGRNLGCKTKHLRRAPSEMFRPVVVNPWVREDVVVDREHLPWIPGDRHVETVESNDDVEDVVVTEEQAVIVHDGDDVETDFTIPEEEGTQLENTQFDDTQLDDTEQNVDKDDGADGDTQLNGTEHRDDEDDSSALPSIEQTVAEQDSALQNTEQDVVETDSSPLPETAAVKSNYHTRSKTKQNADATMEDAPEQDDSSQDDPDRIYCICNDTVGGTMVLCDNYKDNDCKGKWFHLKCANLPRSPAKNVHWYCMDCRKKLGRGLLSSGVVR</sequence>
<feature type="binding site" evidence="8">
    <location>
        <position position="322"/>
    </location>
    <ligand>
        <name>Zn(2+)</name>
        <dbReference type="ChEBI" id="CHEBI:29105"/>
        <label>2</label>
    </ligand>
</feature>
<feature type="binding site" evidence="8">
    <location>
        <position position="304"/>
    </location>
    <ligand>
        <name>Zn(2+)</name>
        <dbReference type="ChEBI" id="CHEBI:29105"/>
        <label>1</label>
    </ligand>
</feature>
<protein>
    <recommendedName>
        <fullName evidence="11">PHD-type domain-containing protein</fullName>
    </recommendedName>
</protein>
<dbReference type="OrthoDB" id="3832161at2759"/>
<dbReference type="Gene3D" id="3.30.40.10">
    <property type="entry name" value="Zinc/RING finger domain, C3HC4 (zinc finger)"/>
    <property type="match status" value="1"/>
</dbReference>
<evidence type="ECO:0000256" key="8">
    <source>
        <dbReference type="PIRSR" id="PIRSR628651-51"/>
    </source>
</evidence>
<dbReference type="Proteomes" id="UP000767238">
    <property type="component" value="Unassembled WGS sequence"/>
</dbReference>
<feature type="site" description="Histone H3K4me3 binding" evidence="7">
    <location>
        <position position="287"/>
    </location>
</feature>
<dbReference type="AlphaFoldDB" id="A0A9P8GKF7"/>
<feature type="binding site" evidence="8">
    <location>
        <position position="307"/>
    </location>
    <ligand>
        <name>Zn(2+)</name>
        <dbReference type="ChEBI" id="CHEBI:29105"/>
        <label>1</label>
    </ligand>
</feature>
<evidence type="ECO:0000259" key="11">
    <source>
        <dbReference type="PROSITE" id="PS50016"/>
    </source>
</evidence>
<dbReference type="SMART" id="SM00249">
    <property type="entry name" value="PHD"/>
    <property type="match status" value="1"/>
</dbReference>
<evidence type="ECO:0000256" key="1">
    <source>
        <dbReference type="ARBA" id="ARBA00004123"/>
    </source>
</evidence>
<dbReference type="GO" id="GO:0008270">
    <property type="term" value="F:zinc ion binding"/>
    <property type="evidence" value="ECO:0007669"/>
    <property type="project" value="UniProtKB-KW"/>
</dbReference>
<dbReference type="GO" id="GO:0000785">
    <property type="term" value="C:chromatin"/>
    <property type="evidence" value="ECO:0007669"/>
    <property type="project" value="UniProtKB-ARBA"/>
</dbReference>
<proteinExistence type="inferred from homology"/>
<accession>A0A9P8GKF7</accession>
<evidence type="ECO:0000256" key="6">
    <source>
        <dbReference type="ARBA" id="ARBA00023242"/>
    </source>
</evidence>
<comment type="similarity">
    <text evidence="2">Belongs to the ING family.</text>
</comment>
<dbReference type="InterPro" id="IPR001965">
    <property type="entry name" value="Znf_PHD"/>
</dbReference>
<evidence type="ECO:0000313" key="13">
    <source>
        <dbReference type="Proteomes" id="UP000767238"/>
    </source>
</evidence>
<organism evidence="12 13">
    <name type="scientific">Aureobasidium melanogenum</name>
    <name type="common">Aureobasidium pullulans var. melanogenum</name>
    <dbReference type="NCBI Taxonomy" id="46634"/>
    <lineage>
        <taxon>Eukaryota</taxon>
        <taxon>Fungi</taxon>
        <taxon>Dikarya</taxon>
        <taxon>Ascomycota</taxon>
        <taxon>Pezizomycotina</taxon>
        <taxon>Dothideomycetes</taxon>
        <taxon>Dothideomycetidae</taxon>
        <taxon>Dothideales</taxon>
        <taxon>Saccotheciaceae</taxon>
        <taxon>Aureobasidium</taxon>
    </lineage>
</organism>
<feature type="binding site" evidence="8">
    <location>
        <position position="298"/>
    </location>
    <ligand>
        <name>Zn(2+)</name>
        <dbReference type="ChEBI" id="CHEBI:29105"/>
        <label>2</label>
    </ligand>
</feature>
<feature type="binding site" evidence="8">
    <location>
        <position position="277"/>
    </location>
    <ligand>
        <name>Zn(2+)</name>
        <dbReference type="ChEBI" id="CHEBI:29105"/>
        <label>1</label>
    </ligand>
</feature>
<keyword evidence="4 9" id="KW-0863">Zinc-finger</keyword>
<keyword evidence="3 8" id="KW-0479">Metal-binding</keyword>
<feature type="compositionally biased region" description="Polar residues" evidence="10">
    <location>
        <begin position="204"/>
        <end position="234"/>
    </location>
</feature>
<gene>
    <name evidence="12" type="ORF">KCV03_g3327</name>
</gene>
<feature type="binding site" evidence="8">
    <location>
        <position position="279"/>
    </location>
    <ligand>
        <name>Zn(2+)</name>
        <dbReference type="ChEBI" id="CHEBI:29105"/>
        <label>1</label>
    </ligand>
</feature>
<feature type="compositionally biased region" description="Acidic residues" evidence="10">
    <location>
        <begin position="257"/>
        <end position="270"/>
    </location>
</feature>
<evidence type="ECO:0000256" key="10">
    <source>
        <dbReference type="SAM" id="MobiDB-lite"/>
    </source>
</evidence>
<dbReference type="EMBL" id="JAHFYH010000017">
    <property type="protein sequence ID" value="KAH0224726.1"/>
    <property type="molecule type" value="Genomic_DNA"/>
</dbReference>
<dbReference type="InterPro" id="IPR028651">
    <property type="entry name" value="ING_fam"/>
</dbReference>
<keyword evidence="6" id="KW-0539">Nucleus</keyword>